<protein>
    <submittedName>
        <fullName evidence="2">Uncharacterized protein</fullName>
    </submittedName>
</protein>
<gene>
    <name evidence="2" type="ORF">GCM10023318_45720</name>
</gene>
<comment type="caution">
    <text evidence="2">The sequence shown here is derived from an EMBL/GenBank/DDBJ whole genome shotgun (WGS) entry which is preliminary data.</text>
</comment>
<feature type="compositionally biased region" description="Low complexity" evidence="1">
    <location>
        <begin position="355"/>
        <end position="365"/>
    </location>
</feature>
<evidence type="ECO:0000313" key="3">
    <source>
        <dbReference type="Proteomes" id="UP001500603"/>
    </source>
</evidence>
<evidence type="ECO:0000313" key="2">
    <source>
        <dbReference type="EMBL" id="GAA5062284.1"/>
    </source>
</evidence>
<dbReference type="Proteomes" id="UP001500603">
    <property type="component" value="Unassembled WGS sequence"/>
</dbReference>
<proteinExistence type="predicted"/>
<feature type="compositionally biased region" description="Low complexity" evidence="1">
    <location>
        <begin position="210"/>
        <end position="230"/>
    </location>
</feature>
<feature type="compositionally biased region" description="Low complexity" evidence="1">
    <location>
        <begin position="340"/>
        <end position="349"/>
    </location>
</feature>
<sequence length="573" mass="60186">MEMHKILIPDMNSDDYPEEYYFASWVNVFYLSMPDFFKKAFDSFGKGAKTPPPTKDDAPQLPNTMGPLVDSSDVFRNYASVALTLNQAILDVQESEKSLAPLAKKSEEISNAGRIEINNFIDVISESAPTVPPEGVSENNYIVSFLTEAYEGAEAKLNEARGANQDVADDVSKETDKMAELEKEIKRLQGVVKELQAEPPNVPQLPTTPPAVTTPDPVVNDPNGTNGLPDPVDPPGVPELPETDMPDIGADDPGDLTDPNGIDGSNGSGVNDDISRAIDNLENQAATNPAAMQTPMSSDGGMGGMGDMMSQMMMMQAMQGMMNRPGTDDQARDLDPLDHAPMPVQAAPQSPAPAAPSTAPAAPAHSAPPPNSSSSQPTGGAPGRTPGPDGSVEYPFPDGRTQRVSPVVAQALDAAFFNKSATDARQAYEKTSAKWTDNKQIGVLVDPSQLMTGDVVTWEAADSASSGDFDSGQRSAIVAAKDVSSSASSGEADTGQRTAIIVSFGPDQPLEVVVKGEMKPFTGDMFAEESMDFSGFAHPNGIEMTEAQDQTAPAPTGGDPGIDAAAPALTAPA</sequence>
<organism evidence="2 3">
    <name type="scientific">Nocardia callitridis</name>
    <dbReference type="NCBI Taxonomy" id="648753"/>
    <lineage>
        <taxon>Bacteria</taxon>
        <taxon>Bacillati</taxon>
        <taxon>Actinomycetota</taxon>
        <taxon>Actinomycetes</taxon>
        <taxon>Mycobacteriales</taxon>
        <taxon>Nocardiaceae</taxon>
        <taxon>Nocardia</taxon>
    </lineage>
</organism>
<feature type="compositionally biased region" description="Basic and acidic residues" evidence="1">
    <location>
        <begin position="326"/>
        <end position="338"/>
    </location>
</feature>
<feature type="compositionally biased region" description="Low complexity" evidence="1">
    <location>
        <begin position="372"/>
        <end position="390"/>
    </location>
</feature>
<feature type="compositionally biased region" description="Pro residues" evidence="1">
    <location>
        <begin position="200"/>
        <end position="209"/>
    </location>
</feature>
<feature type="region of interest" description="Disordered" evidence="1">
    <location>
        <begin position="322"/>
        <end position="400"/>
    </location>
</feature>
<name>A0ABP9KQX9_9NOCA</name>
<accession>A0ABP9KQX9</accession>
<evidence type="ECO:0000256" key="1">
    <source>
        <dbReference type="SAM" id="MobiDB-lite"/>
    </source>
</evidence>
<dbReference type="EMBL" id="BAABJM010000005">
    <property type="protein sequence ID" value="GAA5062284.1"/>
    <property type="molecule type" value="Genomic_DNA"/>
</dbReference>
<feature type="compositionally biased region" description="Low complexity" evidence="1">
    <location>
        <begin position="551"/>
        <end position="573"/>
    </location>
</feature>
<feature type="compositionally biased region" description="Acidic residues" evidence="1">
    <location>
        <begin position="241"/>
        <end position="255"/>
    </location>
</feature>
<feature type="region of interest" description="Disordered" evidence="1">
    <location>
        <begin position="197"/>
        <end position="272"/>
    </location>
</feature>
<keyword evidence="3" id="KW-1185">Reference proteome</keyword>
<dbReference type="RefSeq" id="WP_345497769.1">
    <property type="nucleotide sequence ID" value="NZ_BAABJM010000005.1"/>
</dbReference>
<feature type="region of interest" description="Disordered" evidence="1">
    <location>
        <begin position="547"/>
        <end position="573"/>
    </location>
</feature>
<reference evidence="3" key="1">
    <citation type="journal article" date="2019" name="Int. J. Syst. Evol. Microbiol.">
        <title>The Global Catalogue of Microorganisms (GCM) 10K type strain sequencing project: providing services to taxonomists for standard genome sequencing and annotation.</title>
        <authorList>
            <consortium name="The Broad Institute Genomics Platform"/>
            <consortium name="The Broad Institute Genome Sequencing Center for Infectious Disease"/>
            <person name="Wu L."/>
            <person name="Ma J."/>
        </authorList>
    </citation>
    <scope>NUCLEOTIDE SEQUENCE [LARGE SCALE GENOMIC DNA]</scope>
    <source>
        <strain evidence="3">JCM 18298</strain>
    </source>
</reference>